<dbReference type="Pfam" id="PF01738">
    <property type="entry name" value="DLH"/>
    <property type="match status" value="1"/>
</dbReference>
<comment type="caution">
    <text evidence="2">The sequence shown here is derived from an EMBL/GenBank/DDBJ whole genome shotgun (WGS) entry which is preliminary data.</text>
</comment>
<dbReference type="GO" id="GO:0016787">
    <property type="term" value="F:hydrolase activity"/>
    <property type="evidence" value="ECO:0007669"/>
    <property type="project" value="UniProtKB-KW"/>
</dbReference>
<protein>
    <submittedName>
        <fullName evidence="2">Dienelactone hydrolase family protein</fullName>
    </submittedName>
</protein>
<evidence type="ECO:0000313" key="3">
    <source>
        <dbReference type="Proteomes" id="UP001430149"/>
    </source>
</evidence>
<accession>A0ABS2JYF0</accession>
<feature type="domain" description="Dienelactone hydrolase" evidence="1">
    <location>
        <begin position="15"/>
        <end position="229"/>
    </location>
</feature>
<reference evidence="2" key="1">
    <citation type="submission" date="2020-10" db="EMBL/GenBank/DDBJ databases">
        <title>Phylogeny of dyella-like bacteria.</title>
        <authorList>
            <person name="Fu J."/>
        </authorList>
    </citation>
    <scope>NUCLEOTIDE SEQUENCE</scope>
    <source>
        <strain evidence="2">DHOC52</strain>
    </source>
</reference>
<dbReference type="InterPro" id="IPR051049">
    <property type="entry name" value="Dienelactone_hydrolase-like"/>
</dbReference>
<proteinExistence type="predicted"/>
<dbReference type="PANTHER" id="PTHR46623">
    <property type="entry name" value="CARBOXYMETHYLENEBUTENOLIDASE-RELATED"/>
    <property type="match status" value="1"/>
</dbReference>
<dbReference type="SUPFAM" id="SSF53474">
    <property type="entry name" value="alpha/beta-Hydrolases"/>
    <property type="match status" value="1"/>
</dbReference>
<dbReference type="PANTHER" id="PTHR46623:SF6">
    <property type="entry name" value="ALPHA_BETA-HYDROLASES SUPERFAMILY PROTEIN"/>
    <property type="match status" value="1"/>
</dbReference>
<keyword evidence="3" id="KW-1185">Reference proteome</keyword>
<name>A0ABS2JYF0_9GAMM</name>
<evidence type="ECO:0000313" key="2">
    <source>
        <dbReference type="EMBL" id="MBM7124027.1"/>
    </source>
</evidence>
<dbReference type="InterPro" id="IPR029058">
    <property type="entry name" value="AB_hydrolase_fold"/>
</dbReference>
<keyword evidence="2" id="KW-0378">Hydrolase</keyword>
<evidence type="ECO:0000259" key="1">
    <source>
        <dbReference type="Pfam" id="PF01738"/>
    </source>
</evidence>
<organism evidence="2 3">
    <name type="scientific">Dyella flava</name>
    <dbReference type="NCBI Taxonomy" id="1920170"/>
    <lineage>
        <taxon>Bacteria</taxon>
        <taxon>Pseudomonadati</taxon>
        <taxon>Pseudomonadota</taxon>
        <taxon>Gammaproteobacteria</taxon>
        <taxon>Lysobacterales</taxon>
        <taxon>Rhodanobacteraceae</taxon>
        <taxon>Dyella</taxon>
    </lineage>
</organism>
<dbReference type="RefSeq" id="WP_204678880.1">
    <property type="nucleotide sequence ID" value="NZ_BSNR01000022.1"/>
</dbReference>
<gene>
    <name evidence="2" type="ORF">ISP19_01425</name>
</gene>
<sequence>MGEYRELTTAEGTFSVYIDWPGKVPSPAVVVLHEIFGINKDMRESCREFAEQGFIALCPDLFWRKERGLDLNHWSEDEWKKGLSLYQSYDFALGVHDVEAVLTMARSLPECNGKAGLTGYCLGGLMTFLTSARSQVTAAAAYYGGGTQNYLSDAKTLKSPFIMHLGTEDEYISSDDQAKIRDALKGHDNATIYSYPGCAHAFTRHTGTRYDEAAAKLANTRTYQFFHQFLN</sequence>
<dbReference type="Proteomes" id="UP001430149">
    <property type="component" value="Unassembled WGS sequence"/>
</dbReference>
<dbReference type="Gene3D" id="3.40.50.1820">
    <property type="entry name" value="alpha/beta hydrolase"/>
    <property type="match status" value="1"/>
</dbReference>
<dbReference type="InterPro" id="IPR002925">
    <property type="entry name" value="Dienelactn_hydro"/>
</dbReference>
<dbReference type="EMBL" id="JADIKE010000020">
    <property type="protein sequence ID" value="MBM7124027.1"/>
    <property type="molecule type" value="Genomic_DNA"/>
</dbReference>